<name>A0AAN6GVI9_9BASI</name>
<feature type="compositionally biased region" description="Acidic residues" evidence="1">
    <location>
        <begin position="449"/>
        <end position="464"/>
    </location>
</feature>
<accession>A0AAN6GVI9</accession>
<protein>
    <recommendedName>
        <fullName evidence="4">F-box domain-containing protein</fullName>
    </recommendedName>
</protein>
<evidence type="ECO:0000313" key="3">
    <source>
        <dbReference type="Proteomes" id="UP001176517"/>
    </source>
</evidence>
<evidence type="ECO:0008006" key="4">
    <source>
        <dbReference type="Google" id="ProtNLM"/>
    </source>
</evidence>
<gene>
    <name evidence="2" type="ORF">OC846_001653</name>
</gene>
<evidence type="ECO:0000313" key="2">
    <source>
        <dbReference type="EMBL" id="KAK0555493.1"/>
    </source>
</evidence>
<keyword evidence="3" id="KW-1185">Reference proteome</keyword>
<feature type="region of interest" description="Disordered" evidence="1">
    <location>
        <begin position="433"/>
        <end position="478"/>
    </location>
</feature>
<comment type="caution">
    <text evidence="2">The sequence shown here is derived from an EMBL/GenBank/DDBJ whole genome shotgun (WGS) entry which is preliminary data.</text>
</comment>
<organism evidence="2 3">
    <name type="scientific">Tilletia horrida</name>
    <dbReference type="NCBI Taxonomy" id="155126"/>
    <lineage>
        <taxon>Eukaryota</taxon>
        <taxon>Fungi</taxon>
        <taxon>Dikarya</taxon>
        <taxon>Basidiomycota</taxon>
        <taxon>Ustilaginomycotina</taxon>
        <taxon>Exobasidiomycetes</taxon>
        <taxon>Tilletiales</taxon>
        <taxon>Tilletiaceae</taxon>
        <taxon>Tilletia</taxon>
    </lineage>
</organism>
<dbReference type="Proteomes" id="UP001176517">
    <property type="component" value="Unassembled WGS sequence"/>
</dbReference>
<dbReference type="AlphaFoldDB" id="A0AAN6GVI9"/>
<proteinExistence type="predicted"/>
<sequence length="478" mass="55295">MGSDSVQFSSLPVELVQLILQHLVTSIAPEESIHFHRNHQGYNRYLAELSKLILVSKLFHKLVIPYLYREIRLPRHFGYASSAQTPDALRREDRDLDDPHKNVDISALFLAKQLQMYPEQAAFVKKIHLDPVVRLKGKAAIDCQAYTTILQQCKDTIEELAIAVNHCDGTVRTYRMTPRRTRMDTVGTHLVLKQFAFARMPKLKHLILEFMQIRQLDWILWDQLHSLEEVTLLVDNLFDLDCMHEPPRGINMKQNAMFQGLSRLPKNVKKLTLGFVYAFDEINLAEMARSVHEFEIEERDGAIEYLHATLSRAQKEGYLDHLEELHLVWTHTPDYVHRCEQCLGRDRRPTYPLPKLRIASEFEQFCQAPLADLVEFRNQAGASQPSTKLRIRMSEVVVPPAYRPFSEGEEAMCCLEVLWKCLVYDRNEEVNAEDVEGEVAQMEPCPNESDYEEEFDSEWTDEDSGWQSDAAPTPPAED</sequence>
<reference evidence="2" key="1">
    <citation type="journal article" date="2023" name="PhytoFront">
        <title>Draft Genome Resources of Seven Strains of Tilletia horrida, Causal Agent of Kernel Smut of Rice.</title>
        <authorList>
            <person name="Khanal S."/>
            <person name="Antony Babu S."/>
            <person name="Zhou X.G."/>
        </authorList>
    </citation>
    <scope>NUCLEOTIDE SEQUENCE</scope>
    <source>
        <strain evidence="2">TX6</strain>
    </source>
</reference>
<dbReference type="EMBL" id="JAPDMZ010000026">
    <property type="protein sequence ID" value="KAK0555493.1"/>
    <property type="molecule type" value="Genomic_DNA"/>
</dbReference>
<evidence type="ECO:0000256" key="1">
    <source>
        <dbReference type="SAM" id="MobiDB-lite"/>
    </source>
</evidence>